<protein>
    <submittedName>
        <fullName evidence="2">Uncharacterized protein</fullName>
    </submittedName>
</protein>
<organism evidence="2 3">
    <name type="scientific">Actinoplanes derwentensis</name>
    <dbReference type="NCBI Taxonomy" id="113562"/>
    <lineage>
        <taxon>Bacteria</taxon>
        <taxon>Bacillati</taxon>
        <taxon>Actinomycetota</taxon>
        <taxon>Actinomycetes</taxon>
        <taxon>Micromonosporales</taxon>
        <taxon>Micromonosporaceae</taxon>
        <taxon>Actinoplanes</taxon>
    </lineage>
</organism>
<accession>A0A1H2ANX7</accession>
<evidence type="ECO:0000313" key="2">
    <source>
        <dbReference type="EMBL" id="SDT47256.1"/>
    </source>
</evidence>
<evidence type="ECO:0000313" key="3">
    <source>
        <dbReference type="Proteomes" id="UP000198688"/>
    </source>
</evidence>
<feature type="compositionally biased region" description="Basic residues" evidence="1">
    <location>
        <begin position="53"/>
        <end position="70"/>
    </location>
</feature>
<gene>
    <name evidence="2" type="ORF">SAMN04489716_3966</name>
</gene>
<reference evidence="2 3" key="1">
    <citation type="submission" date="2016-10" db="EMBL/GenBank/DDBJ databases">
        <authorList>
            <person name="de Groot N.N."/>
        </authorList>
    </citation>
    <scope>NUCLEOTIDE SEQUENCE [LARGE SCALE GENOMIC DNA]</scope>
    <source>
        <strain evidence="2 3">DSM 43941</strain>
    </source>
</reference>
<feature type="region of interest" description="Disordered" evidence="1">
    <location>
        <begin position="266"/>
        <end position="288"/>
    </location>
</feature>
<dbReference type="Proteomes" id="UP000198688">
    <property type="component" value="Chromosome I"/>
</dbReference>
<sequence>MPGEPHHRAVGRPGRVRPSRRGPGRCRDQPRPGPGRPAHGPARPSAPPAGRTRPGRHHRRSPTARTKSRSQKAAGNYLTPTFPVRPEHPDSIRTHRPADPLPRAGSIGMTLPRPDQALGQALPTAVPLFREHQPTPRPRALPHGHPSAAHRPLPHTGPRGSSRESADPQGSSREAFSHIGPPVVSPEASAPPAARWKAEHRLQPGTPMTSYSPRRRPQSGGRFRSPEQPAPATAAILSPNARTMLPLNARTRLSLATRANLPLVPTRRATLSPGPMRRLAQIPPPRRS</sequence>
<feature type="compositionally biased region" description="Basic residues" evidence="1">
    <location>
        <begin position="8"/>
        <end position="24"/>
    </location>
</feature>
<dbReference type="AlphaFoldDB" id="A0A1H2ANX7"/>
<proteinExistence type="predicted"/>
<feature type="compositionally biased region" description="Basic and acidic residues" evidence="1">
    <location>
        <begin position="85"/>
        <end position="98"/>
    </location>
</feature>
<dbReference type="EMBL" id="LT629758">
    <property type="protein sequence ID" value="SDT47256.1"/>
    <property type="molecule type" value="Genomic_DNA"/>
</dbReference>
<feature type="region of interest" description="Disordered" evidence="1">
    <location>
        <begin position="1"/>
        <end position="233"/>
    </location>
</feature>
<feature type="compositionally biased region" description="Low complexity" evidence="1">
    <location>
        <begin position="181"/>
        <end position="194"/>
    </location>
</feature>
<evidence type="ECO:0000256" key="1">
    <source>
        <dbReference type="SAM" id="MobiDB-lite"/>
    </source>
</evidence>
<name>A0A1H2ANX7_9ACTN</name>
<keyword evidence="3" id="KW-1185">Reference proteome</keyword>
<feature type="compositionally biased region" description="Low complexity" evidence="1">
    <location>
        <begin position="36"/>
        <end position="52"/>
    </location>
</feature>